<protein>
    <submittedName>
        <fullName evidence="3">Uncharacterized protein</fullName>
    </submittedName>
</protein>
<feature type="compositionally biased region" description="Polar residues" evidence="1">
    <location>
        <begin position="274"/>
        <end position="290"/>
    </location>
</feature>
<organism evidence="3 4">
    <name type="scientific">Parathielavia appendiculata</name>
    <dbReference type="NCBI Taxonomy" id="2587402"/>
    <lineage>
        <taxon>Eukaryota</taxon>
        <taxon>Fungi</taxon>
        <taxon>Dikarya</taxon>
        <taxon>Ascomycota</taxon>
        <taxon>Pezizomycotina</taxon>
        <taxon>Sordariomycetes</taxon>
        <taxon>Sordariomycetidae</taxon>
        <taxon>Sordariales</taxon>
        <taxon>Chaetomiaceae</taxon>
        <taxon>Parathielavia</taxon>
    </lineage>
</organism>
<gene>
    <name evidence="3" type="ORF">N657DRAFT_655242</name>
</gene>
<sequence>MAHIQPPSVDVVTATGVINQPDYDGRPLCEGTGKLLRAECSETGFTLVDAGNTVYYAGFMGCVKDRPNCCPWAVVPATAKAQDNNRVYDFPTPVNDGLARLPSCADDYYSISGGCCPTGFWTFTEEVGGITPCWSSIRSVEPPTLTVEKDARTKDKPTSAVVNIVWAMRYPAGIGAGAGVAAILIGGLAICLWRARRKTKKLAEARPATLPPPMVSDPNGPYPAAAFSPGMLPPGKVPSLSDRASIMTSTTLVSPLALAPQHTGASAGGGISELSGSQNGQHALHNSQPGSGYFPHAAAPNPRVSYGAVSPAVGNPRAGIPGSDCRGGRGQAQYAGYGYHHQQHPQQQQQQYYGVSGQGQGQGQGQYYYPQAQGEDVYPHQHQQQHGYSHNVHEMSANRESDPPQEVMGSEVQQHRTNG</sequence>
<feature type="compositionally biased region" description="Low complexity" evidence="1">
    <location>
        <begin position="339"/>
        <end position="355"/>
    </location>
</feature>
<dbReference type="AlphaFoldDB" id="A0AAN6U2E6"/>
<proteinExistence type="predicted"/>
<comment type="caution">
    <text evidence="3">The sequence shown here is derived from an EMBL/GenBank/DDBJ whole genome shotgun (WGS) entry which is preliminary data.</text>
</comment>
<keyword evidence="2" id="KW-1133">Transmembrane helix</keyword>
<reference evidence="3" key="1">
    <citation type="journal article" date="2023" name="Mol. Phylogenet. Evol.">
        <title>Genome-scale phylogeny and comparative genomics of the fungal order Sordariales.</title>
        <authorList>
            <person name="Hensen N."/>
            <person name="Bonometti L."/>
            <person name="Westerberg I."/>
            <person name="Brannstrom I.O."/>
            <person name="Guillou S."/>
            <person name="Cros-Aarteil S."/>
            <person name="Calhoun S."/>
            <person name="Haridas S."/>
            <person name="Kuo A."/>
            <person name="Mondo S."/>
            <person name="Pangilinan J."/>
            <person name="Riley R."/>
            <person name="LaButti K."/>
            <person name="Andreopoulos B."/>
            <person name="Lipzen A."/>
            <person name="Chen C."/>
            <person name="Yan M."/>
            <person name="Daum C."/>
            <person name="Ng V."/>
            <person name="Clum A."/>
            <person name="Steindorff A."/>
            <person name="Ohm R.A."/>
            <person name="Martin F."/>
            <person name="Silar P."/>
            <person name="Natvig D.O."/>
            <person name="Lalanne C."/>
            <person name="Gautier V."/>
            <person name="Ament-Velasquez S.L."/>
            <person name="Kruys A."/>
            <person name="Hutchinson M.I."/>
            <person name="Powell A.J."/>
            <person name="Barry K."/>
            <person name="Miller A.N."/>
            <person name="Grigoriev I.V."/>
            <person name="Debuchy R."/>
            <person name="Gladieux P."/>
            <person name="Hiltunen Thoren M."/>
            <person name="Johannesson H."/>
        </authorList>
    </citation>
    <scope>NUCLEOTIDE SEQUENCE</scope>
    <source>
        <strain evidence="3">CBS 731.68</strain>
    </source>
</reference>
<keyword evidence="2" id="KW-0812">Transmembrane</keyword>
<reference evidence="3" key="2">
    <citation type="submission" date="2023-05" db="EMBL/GenBank/DDBJ databases">
        <authorList>
            <consortium name="Lawrence Berkeley National Laboratory"/>
            <person name="Steindorff A."/>
            <person name="Hensen N."/>
            <person name="Bonometti L."/>
            <person name="Westerberg I."/>
            <person name="Brannstrom I.O."/>
            <person name="Guillou S."/>
            <person name="Cros-Aarteil S."/>
            <person name="Calhoun S."/>
            <person name="Haridas S."/>
            <person name="Kuo A."/>
            <person name="Mondo S."/>
            <person name="Pangilinan J."/>
            <person name="Riley R."/>
            <person name="Labutti K."/>
            <person name="Andreopoulos B."/>
            <person name="Lipzen A."/>
            <person name="Chen C."/>
            <person name="Yanf M."/>
            <person name="Daum C."/>
            <person name="Ng V."/>
            <person name="Clum A."/>
            <person name="Ohm R."/>
            <person name="Martin F."/>
            <person name="Silar P."/>
            <person name="Natvig D."/>
            <person name="Lalanne C."/>
            <person name="Gautier V."/>
            <person name="Ament-Velasquez S.L."/>
            <person name="Kruys A."/>
            <person name="Hutchinson M.I."/>
            <person name="Powell A.J."/>
            <person name="Barry K."/>
            <person name="Miller A.N."/>
            <person name="Grigoriev I.V."/>
            <person name="Debuchy R."/>
            <person name="Gladieux P."/>
            <person name="Thoren M.H."/>
            <person name="Johannesson H."/>
        </authorList>
    </citation>
    <scope>NUCLEOTIDE SEQUENCE</scope>
    <source>
        <strain evidence="3">CBS 731.68</strain>
    </source>
</reference>
<feature type="region of interest" description="Disordered" evidence="1">
    <location>
        <begin position="395"/>
        <end position="419"/>
    </location>
</feature>
<evidence type="ECO:0000256" key="1">
    <source>
        <dbReference type="SAM" id="MobiDB-lite"/>
    </source>
</evidence>
<keyword evidence="4" id="KW-1185">Reference proteome</keyword>
<dbReference type="EMBL" id="MU853226">
    <property type="protein sequence ID" value="KAK4125148.1"/>
    <property type="molecule type" value="Genomic_DNA"/>
</dbReference>
<feature type="region of interest" description="Disordered" evidence="1">
    <location>
        <begin position="339"/>
        <end position="367"/>
    </location>
</feature>
<evidence type="ECO:0000313" key="3">
    <source>
        <dbReference type="EMBL" id="KAK4125148.1"/>
    </source>
</evidence>
<name>A0AAN6U2E6_9PEZI</name>
<evidence type="ECO:0000313" key="4">
    <source>
        <dbReference type="Proteomes" id="UP001302602"/>
    </source>
</evidence>
<dbReference type="RefSeq" id="XP_062648919.1">
    <property type="nucleotide sequence ID" value="XM_062794584.1"/>
</dbReference>
<accession>A0AAN6U2E6</accession>
<feature type="transmembrane region" description="Helical" evidence="2">
    <location>
        <begin position="170"/>
        <end position="193"/>
    </location>
</feature>
<dbReference type="GeneID" id="87831353"/>
<dbReference type="Proteomes" id="UP001302602">
    <property type="component" value="Unassembled WGS sequence"/>
</dbReference>
<keyword evidence="2" id="KW-0472">Membrane</keyword>
<evidence type="ECO:0000256" key="2">
    <source>
        <dbReference type="SAM" id="Phobius"/>
    </source>
</evidence>
<feature type="region of interest" description="Disordered" evidence="1">
    <location>
        <begin position="264"/>
        <end position="298"/>
    </location>
</feature>